<dbReference type="PROSITE" id="PS50068">
    <property type="entry name" value="LDLRA_2"/>
    <property type="match status" value="2"/>
</dbReference>
<reference evidence="5 6" key="1">
    <citation type="submission" date="2023-03" db="EMBL/GenBank/DDBJ databases">
        <title>Genome insight into feeding habits of ladybird beetles.</title>
        <authorList>
            <person name="Li H.-S."/>
            <person name="Huang Y.-H."/>
            <person name="Pang H."/>
        </authorList>
    </citation>
    <scope>NUCLEOTIDE SEQUENCE [LARGE SCALE GENOMIC DNA]</scope>
    <source>
        <strain evidence="5">SYSU_2023b</strain>
        <tissue evidence="5">Whole body</tissue>
    </source>
</reference>
<dbReference type="PRINTS" id="PR00261">
    <property type="entry name" value="LDLRECEPTOR"/>
</dbReference>
<keyword evidence="6" id="KW-1185">Reference proteome</keyword>
<feature type="domain" description="CUB" evidence="4">
    <location>
        <begin position="237"/>
        <end position="387"/>
    </location>
</feature>
<dbReference type="PANTHER" id="PTHR47537">
    <property type="entry name" value="CUBILIN"/>
    <property type="match status" value="1"/>
</dbReference>
<name>A0AAW1V4T6_9CUCU</name>
<dbReference type="CDD" id="cd00112">
    <property type="entry name" value="LDLa"/>
    <property type="match status" value="2"/>
</dbReference>
<dbReference type="GO" id="GO:0005886">
    <property type="term" value="C:plasma membrane"/>
    <property type="evidence" value="ECO:0007669"/>
    <property type="project" value="TreeGrafter"/>
</dbReference>
<gene>
    <name evidence="5" type="ORF">WA026_007054</name>
</gene>
<keyword evidence="3" id="KW-1133">Transmembrane helix</keyword>
<evidence type="ECO:0000313" key="6">
    <source>
        <dbReference type="Proteomes" id="UP001431783"/>
    </source>
</evidence>
<dbReference type="PROSITE" id="PS01209">
    <property type="entry name" value="LDLRA_1"/>
    <property type="match status" value="1"/>
</dbReference>
<evidence type="ECO:0000313" key="5">
    <source>
        <dbReference type="EMBL" id="KAK9889675.1"/>
    </source>
</evidence>
<dbReference type="InterPro" id="IPR000859">
    <property type="entry name" value="CUB_dom"/>
</dbReference>
<keyword evidence="3" id="KW-0472">Membrane</keyword>
<proteinExistence type="predicted"/>
<feature type="disulfide bond" evidence="2">
    <location>
        <begin position="34"/>
        <end position="52"/>
    </location>
</feature>
<sequence length="1050" mass="117656">MITIILINVFYILADVSTPTPLLGSKCKKSEFTCNNRKCIPLNFYCNNVNECGDSSDEPRYCTRCNRTYLGLVGRKYDLELHRPKSDKIPFICHLTFTAAGEEYGEIVQLTFDSFTLGRFESFTSDGCPDGALQIAEVNRPQVGGSWCGNTWTPAIYYSETNSVIVSVQLLKLAKDQAGYNFDFRMEYKFLKMKIAIVRYGGGPPLSPFPANVTLPTPSLEPEPEYYLGDLITGTYCSRIFSDCDRKHCRLQSPNFPGVYPRNLTCYYAVRQHEIPQGKHALITVRQPKGQLVYIRSQSALYGTASTRELKVWDDCNDVQDYVTVYDGYTTRDPIILKFCGGGEAVPEAVSSGHELLVEFSTSPYGTFSHPVSAQSLYGFQLEVEVKFVDQQSPSFVKTKRQCEFWVRGTNKGILESPLHSLPANTTCLYHLQGIDMSVSTSPVPFRPLSSRFPDWRHVGMILPPARYRVWLSIVKFHVSGSKKSDKPDQEVCRSYLNVWDGQLWTPTNCNDLYCTSLRGKSRGSSRTNSLPSSGIRSTKNITLLARYCREHVPRSCDHALLTNATRFPRPCSLAESFLTSGDSLTLELKLADSTALRPVRFRALYEFVDLHLDGEPWGPGPCSRRFTASSMQDNVPQKFVAPKDIFLYGRGGAKNMSCVYRFEAQKDEKIKLTLNSVIIKNRNCATRVSKDTDRLVCDGNTAAAIRIFEIPWSDVPGIPKDCLCAVDKDKYMPFTYVSTSNVVELRFDVIGMNAADDFTTLFFEGTWKFIKTPRCKKDFRMQGANGEVAFKYPNRASDESNCEGNARVIVPAPDKYLYVKINGVILRHSSRLGNGSVRVVTPVSCGTTNRIIVHTALYSALVCPYESNRRQSLVEVFSEGWTVGGSPQHAVGQMTLDKIEIDRLGKDLSRTVIVEFVGKEVGSYSVMWLELARRRSIPPNGKGLFLMKQDDCQYRCPELDACINASVWCDGQDDCPSGVDEAITHCSVILQLPAIYLFLGILAILAAGFVCFVLLYKAFRRRPRSILQTRLKSLSSSDTAIIDDKGVIC</sequence>
<dbReference type="CDD" id="cd00041">
    <property type="entry name" value="CUB"/>
    <property type="match status" value="1"/>
</dbReference>
<dbReference type="InterPro" id="IPR056707">
    <property type="entry name" value="DUF7805"/>
</dbReference>
<evidence type="ECO:0000256" key="3">
    <source>
        <dbReference type="SAM" id="Phobius"/>
    </source>
</evidence>
<dbReference type="InterPro" id="IPR035914">
    <property type="entry name" value="Sperma_CUB_dom_sf"/>
</dbReference>
<dbReference type="InterPro" id="IPR036055">
    <property type="entry name" value="LDL_receptor-like_sf"/>
</dbReference>
<protein>
    <recommendedName>
        <fullName evidence="4">CUB domain-containing protein</fullName>
    </recommendedName>
</protein>
<dbReference type="SUPFAM" id="SSF57424">
    <property type="entry name" value="LDL receptor-like module"/>
    <property type="match status" value="1"/>
</dbReference>
<dbReference type="SMART" id="SM00042">
    <property type="entry name" value="CUB"/>
    <property type="match status" value="1"/>
</dbReference>
<organism evidence="5 6">
    <name type="scientific">Henosepilachna vigintioctopunctata</name>
    <dbReference type="NCBI Taxonomy" id="420089"/>
    <lineage>
        <taxon>Eukaryota</taxon>
        <taxon>Metazoa</taxon>
        <taxon>Ecdysozoa</taxon>
        <taxon>Arthropoda</taxon>
        <taxon>Hexapoda</taxon>
        <taxon>Insecta</taxon>
        <taxon>Pterygota</taxon>
        <taxon>Neoptera</taxon>
        <taxon>Endopterygota</taxon>
        <taxon>Coleoptera</taxon>
        <taxon>Polyphaga</taxon>
        <taxon>Cucujiformia</taxon>
        <taxon>Coccinelloidea</taxon>
        <taxon>Coccinellidae</taxon>
        <taxon>Epilachninae</taxon>
        <taxon>Epilachnini</taxon>
        <taxon>Henosepilachna</taxon>
    </lineage>
</organism>
<evidence type="ECO:0000256" key="2">
    <source>
        <dbReference type="PROSITE-ProRule" id="PRU00124"/>
    </source>
</evidence>
<comment type="caution">
    <text evidence="2">Lacks conserved residue(s) required for the propagation of feature annotation.</text>
</comment>
<dbReference type="Pfam" id="PF00057">
    <property type="entry name" value="Ldl_recept_a"/>
    <property type="match status" value="1"/>
</dbReference>
<dbReference type="EMBL" id="JARQZJ010000123">
    <property type="protein sequence ID" value="KAK9889675.1"/>
    <property type="molecule type" value="Genomic_DNA"/>
</dbReference>
<dbReference type="SMART" id="SM00192">
    <property type="entry name" value="LDLa"/>
    <property type="match status" value="2"/>
</dbReference>
<feature type="disulfide bond" evidence="2">
    <location>
        <begin position="27"/>
        <end position="39"/>
    </location>
</feature>
<dbReference type="InterPro" id="IPR023415">
    <property type="entry name" value="LDLR_class-A_CS"/>
</dbReference>
<dbReference type="Gene3D" id="4.10.400.10">
    <property type="entry name" value="Low-density Lipoprotein Receptor"/>
    <property type="match status" value="2"/>
</dbReference>
<dbReference type="Gene3D" id="2.60.120.290">
    <property type="entry name" value="Spermadhesin, CUB domain"/>
    <property type="match status" value="2"/>
</dbReference>
<evidence type="ECO:0000256" key="1">
    <source>
        <dbReference type="ARBA" id="ARBA00023157"/>
    </source>
</evidence>
<evidence type="ECO:0000259" key="4">
    <source>
        <dbReference type="PROSITE" id="PS01180"/>
    </source>
</evidence>
<dbReference type="Proteomes" id="UP001431783">
    <property type="component" value="Unassembled WGS sequence"/>
</dbReference>
<dbReference type="InterPro" id="IPR002172">
    <property type="entry name" value="LDrepeatLR_classA_rpt"/>
</dbReference>
<keyword evidence="3" id="KW-0812">Transmembrane</keyword>
<dbReference type="Pfam" id="PF25090">
    <property type="entry name" value="DUF7805"/>
    <property type="match status" value="1"/>
</dbReference>
<dbReference type="AlphaFoldDB" id="A0AAW1V4T6"/>
<dbReference type="InterPro" id="IPR053207">
    <property type="entry name" value="Non-NMDA_GluR_Accessory"/>
</dbReference>
<feature type="transmembrane region" description="Helical" evidence="3">
    <location>
        <begin position="995"/>
        <end position="1017"/>
    </location>
</feature>
<dbReference type="PROSITE" id="PS01180">
    <property type="entry name" value="CUB"/>
    <property type="match status" value="1"/>
</dbReference>
<dbReference type="PANTHER" id="PTHR47537:SF4">
    <property type="entry name" value="GH12701P"/>
    <property type="match status" value="1"/>
</dbReference>
<comment type="caution">
    <text evidence="5">The sequence shown here is derived from an EMBL/GenBank/DDBJ whole genome shotgun (WGS) entry which is preliminary data.</text>
</comment>
<dbReference type="FunFam" id="2.60.120.290:FF:000065">
    <property type="entry name" value="Uncharacterized protein, isoform E"/>
    <property type="match status" value="1"/>
</dbReference>
<keyword evidence="1 2" id="KW-1015">Disulfide bond</keyword>
<accession>A0AAW1V4T6</accession>
<dbReference type="SUPFAM" id="SSF49854">
    <property type="entry name" value="Spermadhesin, CUB domain"/>
    <property type="match status" value="2"/>
</dbReference>